<reference evidence="1 2" key="1">
    <citation type="submission" date="2019-02" db="EMBL/GenBank/DDBJ databases">
        <title>Deep-cultivation of Planctomycetes and their phenomic and genomic characterization uncovers novel biology.</title>
        <authorList>
            <person name="Wiegand S."/>
            <person name="Jogler M."/>
            <person name="Boedeker C."/>
            <person name="Pinto D."/>
            <person name="Vollmers J."/>
            <person name="Rivas-Marin E."/>
            <person name="Kohn T."/>
            <person name="Peeters S.H."/>
            <person name="Heuer A."/>
            <person name="Rast P."/>
            <person name="Oberbeckmann S."/>
            <person name="Bunk B."/>
            <person name="Jeske O."/>
            <person name="Meyerdierks A."/>
            <person name="Storesund J.E."/>
            <person name="Kallscheuer N."/>
            <person name="Luecker S."/>
            <person name="Lage O.M."/>
            <person name="Pohl T."/>
            <person name="Merkel B.J."/>
            <person name="Hornburger P."/>
            <person name="Mueller R.-W."/>
            <person name="Bruemmer F."/>
            <person name="Labrenz M."/>
            <person name="Spormann A.M."/>
            <person name="Op Den Camp H."/>
            <person name="Overmann J."/>
            <person name="Amann R."/>
            <person name="Jetten M.S.M."/>
            <person name="Mascher T."/>
            <person name="Medema M.H."/>
            <person name="Devos D.P."/>
            <person name="Kaster A.-K."/>
            <person name="Ovreas L."/>
            <person name="Rohde M."/>
            <person name="Galperin M.Y."/>
            <person name="Jogler C."/>
        </authorList>
    </citation>
    <scope>NUCLEOTIDE SEQUENCE [LARGE SCALE GENOMIC DNA]</scope>
    <source>
        <strain evidence="1 2">Enr8</strain>
    </source>
</reference>
<comment type="caution">
    <text evidence="1">The sequence shown here is derived from an EMBL/GenBank/DDBJ whole genome shotgun (WGS) entry which is preliminary data.</text>
</comment>
<evidence type="ECO:0000313" key="2">
    <source>
        <dbReference type="Proteomes" id="UP000318878"/>
    </source>
</evidence>
<dbReference type="SUPFAM" id="SSF54427">
    <property type="entry name" value="NTF2-like"/>
    <property type="match status" value="1"/>
</dbReference>
<dbReference type="Proteomes" id="UP000318878">
    <property type="component" value="Unassembled WGS sequence"/>
</dbReference>
<accession>A0A5C5V559</accession>
<proteinExistence type="predicted"/>
<name>A0A5C5V559_9BACT</name>
<dbReference type="InterPro" id="IPR009959">
    <property type="entry name" value="Cyclase_SnoaL-like"/>
</dbReference>
<keyword evidence="2" id="KW-1185">Reference proteome</keyword>
<dbReference type="InterPro" id="IPR032710">
    <property type="entry name" value="NTF2-like_dom_sf"/>
</dbReference>
<evidence type="ECO:0000313" key="1">
    <source>
        <dbReference type="EMBL" id="TWT33113.1"/>
    </source>
</evidence>
<gene>
    <name evidence="1" type="ORF">Enr8_29330</name>
</gene>
<sequence>MDQIKALARRWFEEVWNDRRDKAIQELAAEDAVAHLESGVLVNGADIFKAFRDNLVAALPDLRICVEDVMAEGNEAVVRWTFIGNHRGDGFGFKPTGREIHARGLTWFRFENGKIVEGWDSWNQSAMFQRMIGDDPAAEVAFRKL</sequence>
<dbReference type="PANTHER" id="PTHR38436:SF1">
    <property type="entry name" value="ESTER CYCLASE"/>
    <property type="match status" value="1"/>
</dbReference>
<dbReference type="GO" id="GO:0030638">
    <property type="term" value="P:polyketide metabolic process"/>
    <property type="evidence" value="ECO:0007669"/>
    <property type="project" value="InterPro"/>
</dbReference>
<dbReference type="OrthoDB" id="9182871at2"/>
<dbReference type="RefSeq" id="WP_146432686.1">
    <property type="nucleotide sequence ID" value="NZ_SJPF01000003.1"/>
</dbReference>
<dbReference type="Pfam" id="PF07366">
    <property type="entry name" value="SnoaL"/>
    <property type="match status" value="1"/>
</dbReference>
<protein>
    <submittedName>
        <fullName evidence="1">SnoaL-like polyketide cyclase</fullName>
    </submittedName>
</protein>
<dbReference type="AlphaFoldDB" id="A0A5C5V559"/>
<dbReference type="Gene3D" id="3.10.450.50">
    <property type="match status" value="1"/>
</dbReference>
<organism evidence="1 2">
    <name type="scientific">Blastopirellula retiformator</name>
    <dbReference type="NCBI Taxonomy" id="2527970"/>
    <lineage>
        <taxon>Bacteria</taxon>
        <taxon>Pseudomonadati</taxon>
        <taxon>Planctomycetota</taxon>
        <taxon>Planctomycetia</taxon>
        <taxon>Pirellulales</taxon>
        <taxon>Pirellulaceae</taxon>
        <taxon>Blastopirellula</taxon>
    </lineage>
</organism>
<dbReference type="EMBL" id="SJPF01000003">
    <property type="protein sequence ID" value="TWT33113.1"/>
    <property type="molecule type" value="Genomic_DNA"/>
</dbReference>
<dbReference type="PANTHER" id="PTHR38436">
    <property type="entry name" value="POLYKETIDE CYCLASE SNOAL-LIKE DOMAIN"/>
    <property type="match status" value="1"/>
</dbReference>